<comment type="similarity">
    <text evidence="1">Belongs to the thiolase-like superfamily. Chalcone/stilbene synthases family.</text>
</comment>
<proteinExistence type="inferred from homology"/>
<evidence type="ECO:0000256" key="2">
    <source>
        <dbReference type="ARBA" id="ARBA00022679"/>
    </source>
</evidence>
<feature type="active site" description="Acyl-thioester intermediate" evidence="3">
    <location>
        <position position="157"/>
    </location>
</feature>
<evidence type="ECO:0000256" key="3">
    <source>
        <dbReference type="PIRSR" id="PIRSR000451-1"/>
    </source>
</evidence>
<organism evidence="6 7">
    <name type="scientific">Candidatus Sulfobium mesophilum</name>
    <dbReference type="NCBI Taxonomy" id="2016548"/>
    <lineage>
        <taxon>Bacteria</taxon>
        <taxon>Pseudomonadati</taxon>
        <taxon>Nitrospirota</taxon>
        <taxon>Nitrospiria</taxon>
        <taxon>Nitrospirales</taxon>
        <taxon>Nitrospiraceae</taxon>
        <taxon>Candidatus Sulfobium</taxon>
    </lineage>
</organism>
<dbReference type="CDD" id="cd00831">
    <property type="entry name" value="CHS_like"/>
    <property type="match status" value="1"/>
</dbReference>
<dbReference type="Pfam" id="PF08392">
    <property type="entry name" value="FAE1_CUT1_RppA"/>
    <property type="match status" value="1"/>
</dbReference>
<dbReference type="AlphaFoldDB" id="A0A2U3QII6"/>
<dbReference type="PIRSF" id="PIRSF000451">
    <property type="entry name" value="PKS_III"/>
    <property type="match status" value="1"/>
</dbReference>
<evidence type="ECO:0000313" key="7">
    <source>
        <dbReference type="Proteomes" id="UP000245125"/>
    </source>
</evidence>
<dbReference type="InterPro" id="IPR012328">
    <property type="entry name" value="Chalcone/stilbene_synt_C"/>
</dbReference>
<keyword evidence="7" id="KW-1185">Reference proteome</keyword>
<dbReference type="GO" id="GO:0030639">
    <property type="term" value="P:polyketide biosynthetic process"/>
    <property type="evidence" value="ECO:0007669"/>
    <property type="project" value="TreeGrafter"/>
</dbReference>
<dbReference type="EMBL" id="OUUY01000093">
    <property type="protein sequence ID" value="SPQ01179.1"/>
    <property type="molecule type" value="Genomic_DNA"/>
</dbReference>
<keyword evidence="2" id="KW-0808">Transferase</keyword>
<dbReference type="InterPro" id="IPR016039">
    <property type="entry name" value="Thiolase-like"/>
</dbReference>
<reference evidence="7" key="1">
    <citation type="submission" date="2018-03" db="EMBL/GenBank/DDBJ databases">
        <authorList>
            <person name="Zecchin S."/>
        </authorList>
    </citation>
    <scope>NUCLEOTIDE SEQUENCE [LARGE SCALE GENOMIC DNA]</scope>
</reference>
<dbReference type="GO" id="GO:0016747">
    <property type="term" value="F:acyltransferase activity, transferring groups other than amino-acyl groups"/>
    <property type="evidence" value="ECO:0007669"/>
    <property type="project" value="InterPro"/>
</dbReference>
<evidence type="ECO:0000259" key="5">
    <source>
        <dbReference type="Pfam" id="PF08392"/>
    </source>
</evidence>
<protein>
    <recommendedName>
        <fullName evidence="8">Chalcone synthase</fullName>
    </recommendedName>
</protein>
<gene>
    <name evidence="6" type="ORF">NBG4_460002</name>
</gene>
<evidence type="ECO:0000313" key="6">
    <source>
        <dbReference type="EMBL" id="SPQ01179.1"/>
    </source>
</evidence>
<feature type="domain" description="Chalcone/stilbene synthase C-terminal" evidence="4">
    <location>
        <begin position="223"/>
        <end position="360"/>
    </location>
</feature>
<dbReference type="PANTHER" id="PTHR11877:SF46">
    <property type="entry name" value="TYPE III POLYKETIDE SYNTHASE A"/>
    <property type="match status" value="1"/>
</dbReference>
<dbReference type="Proteomes" id="UP000245125">
    <property type="component" value="Unassembled WGS sequence"/>
</dbReference>
<dbReference type="Pfam" id="PF02797">
    <property type="entry name" value="Chal_sti_synt_C"/>
    <property type="match status" value="1"/>
</dbReference>
<sequence length="362" mass="39732">MTGRLHATAPPKALAGNAFIGPVAIAVPPYIASQKEADDFFTHHYSARLRPRSLSLMHRLFAHPAISKRAFAFDDPSCLIDEDPDNRIERFRHWAVRLSSGAITKAMSHAGLRAKDVSSLVVNTCTGYVCPGISTYLIEELDLRRDIRAFDLVGSGCGGSIPNLQASVSQLNGDGAVLSVSVEICSATFQMEDDLSLLLSNTLFADGAAAVVIWNRPEGFELIDSANLYVPEEREHIRYIHKKGRLYNSLSTALPRLVRRAVSSVVFRLLKPWSLGIADISHWALHTGGEKIINEIKDELKLSEDQLSATRNVMSSYGNMSSPTVWFVVRELLDRGVEKGDWCVMVAFGAGLSAHACLLRKA</sequence>
<name>A0A2U3QII6_9BACT</name>
<dbReference type="InterPro" id="IPR013601">
    <property type="entry name" value="FAE1_typ3_polyketide_synth"/>
</dbReference>
<evidence type="ECO:0008006" key="8">
    <source>
        <dbReference type="Google" id="ProtNLM"/>
    </source>
</evidence>
<dbReference type="Gene3D" id="3.40.47.10">
    <property type="match status" value="2"/>
</dbReference>
<dbReference type="InterPro" id="IPR011141">
    <property type="entry name" value="Polyketide_synthase_type-III"/>
</dbReference>
<dbReference type="PANTHER" id="PTHR11877">
    <property type="entry name" value="HYDROXYMETHYLGLUTARYL-COA SYNTHASE"/>
    <property type="match status" value="1"/>
</dbReference>
<dbReference type="SUPFAM" id="SSF53901">
    <property type="entry name" value="Thiolase-like"/>
    <property type="match status" value="1"/>
</dbReference>
<evidence type="ECO:0000256" key="1">
    <source>
        <dbReference type="ARBA" id="ARBA00005531"/>
    </source>
</evidence>
<dbReference type="GO" id="GO:0006633">
    <property type="term" value="P:fatty acid biosynthetic process"/>
    <property type="evidence" value="ECO:0007669"/>
    <property type="project" value="InterPro"/>
</dbReference>
<feature type="domain" description="FAE" evidence="5">
    <location>
        <begin position="45"/>
        <end position="217"/>
    </location>
</feature>
<accession>A0A2U3QII6</accession>
<dbReference type="GO" id="GO:0016020">
    <property type="term" value="C:membrane"/>
    <property type="evidence" value="ECO:0007669"/>
    <property type="project" value="InterPro"/>
</dbReference>
<evidence type="ECO:0000259" key="4">
    <source>
        <dbReference type="Pfam" id="PF02797"/>
    </source>
</evidence>